<organism evidence="1 2">
    <name type="scientific">Magallana gigas</name>
    <name type="common">Pacific oyster</name>
    <name type="synonym">Crassostrea gigas</name>
    <dbReference type="NCBI Taxonomy" id="29159"/>
    <lineage>
        <taxon>Eukaryota</taxon>
        <taxon>Metazoa</taxon>
        <taxon>Spiralia</taxon>
        <taxon>Lophotrochozoa</taxon>
        <taxon>Mollusca</taxon>
        <taxon>Bivalvia</taxon>
        <taxon>Autobranchia</taxon>
        <taxon>Pteriomorphia</taxon>
        <taxon>Ostreida</taxon>
        <taxon>Ostreoidea</taxon>
        <taxon>Ostreidae</taxon>
        <taxon>Magallana</taxon>
    </lineage>
</organism>
<proteinExistence type="predicted"/>
<dbReference type="Proteomes" id="UP000005408">
    <property type="component" value="Unassembled WGS sequence"/>
</dbReference>
<name>A0A8W8IFN9_MAGGI</name>
<accession>A0A8W8IFN9</accession>
<keyword evidence="2" id="KW-1185">Reference proteome</keyword>
<protein>
    <submittedName>
        <fullName evidence="1">Uncharacterized protein</fullName>
    </submittedName>
</protein>
<reference evidence="1" key="1">
    <citation type="submission" date="2022-08" db="UniProtKB">
        <authorList>
            <consortium name="EnsemblMetazoa"/>
        </authorList>
    </citation>
    <scope>IDENTIFICATION</scope>
    <source>
        <strain evidence="1">05x7-T-G4-1.051#20</strain>
    </source>
</reference>
<evidence type="ECO:0000313" key="1">
    <source>
        <dbReference type="EnsemblMetazoa" id="G14023.3:cds"/>
    </source>
</evidence>
<dbReference type="AlphaFoldDB" id="A0A8W8IFN9"/>
<sequence length="64" mass="7028">EINKFHNATVTAAVFAPNPSLFIRSKRQESDSSKEIEETPRQVMVTADFTGAIKVVLNLGPKPT</sequence>
<dbReference type="EnsemblMetazoa" id="G14023.3">
    <property type="protein sequence ID" value="G14023.3:cds"/>
    <property type="gene ID" value="G14023"/>
</dbReference>
<evidence type="ECO:0000313" key="2">
    <source>
        <dbReference type="Proteomes" id="UP000005408"/>
    </source>
</evidence>